<gene>
    <name evidence="2" type="ORF">SCF082_LOCUS48344</name>
</gene>
<name>A0ABP0RTM6_9DINO</name>
<evidence type="ECO:0000256" key="1">
    <source>
        <dbReference type="SAM" id="MobiDB-lite"/>
    </source>
</evidence>
<comment type="caution">
    <text evidence="2">The sequence shown here is derived from an EMBL/GenBank/DDBJ whole genome shotgun (WGS) entry which is preliminary data.</text>
</comment>
<evidence type="ECO:0000313" key="2">
    <source>
        <dbReference type="EMBL" id="CAK9103505.1"/>
    </source>
</evidence>
<feature type="region of interest" description="Disordered" evidence="1">
    <location>
        <begin position="80"/>
        <end position="100"/>
    </location>
</feature>
<keyword evidence="3" id="KW-1185">Reference proteome</keyword>
<dbReference type="Proteomes" id="UP001642464">
    <property type="component" value="Unassembled WGS sequence"/>
</dbReference>
<sequence>MWTQEPESGLAEVHFCIGHDCLKEGPEVEDLLMRLVARKAQAQGAQRLRARARFTEKGKLLVPCPKLQFQLAPGEREFAEDASDAEAMSNRDFTKPKDERRRGRKASLIIPPAFLPQDYYAIPEAVEGLRTWLLVLCLEDRLEEANGWCQETQTFSVLGMPGPVDTGFVGFDVDEITEYWNILDLPTAQEMGAATLDEVIESREDLAEYLEQQAPLTAGEKQALLERDH</sequence>
<reference evidence="2 3" key="1">
    <citation type="submission" date="2024-02" db="EMBL/GenBank/DDBJ databases">
        <authorList>
            <person name="Chen Y."/>
            <person name="Shah S."/>
            <person name="Dougan E. K."/>
            <person name="Thang M."/>
            <person name="Chan C."/>
        </authorList>
    </citation>
    <scope>NUCLEOTIDE SEQUENCE [LARGE SCALE GENOMIC DNA]</scope>
</reference>
<accession>A0ABP0RTM6</accession>
<evidence type="ECO:0000313" key="3">
    <source>
        <dbReference type="Proteomes" id="UP001642464"/>
    </source>
</evidence>
<proteinExistence type="predicted"/>
<organism evidence="2 3">
    <name type="scientific">Durusdinium trenchii</name>
    <dbReference type="NCBI Taxonomy" id="1381693"/>
    <lineage>
        <taxon>Eukaryota</taxon>
        <taxon>Sar</taxon>
        <taxon>Alveolata</taxon>
        <taxon>Dinophyceae</taxon>
        <taxon>Suessiales</taxon>
        <taxon>Symbiodiniaceae</taxon>
        <taxon>Durusdinium</taxon>
    </lineage>
</organism>
<dbReference type="EMBL" id="CAXAMM010042195">
    <property type="protein sequence ID" value="CAK9103505.1"/>
    <property type="molecule type" value="Genomic_DNA"/>
</dbReference>
<protein>
    <submittedName>
        <fullName evidence="2">Importin subunit alpha-1b</fullName>
    </submittedName>
</protein>